<accession>A0A7J4J351</accession>
<name>A0A7J4J351_9ARCH</name>
<comment type="caution">
    <text evidence="2">The sequence shown here is derived from an EMBL/GenBank/DDBJ whole genome shotgun (WGS) entry which is preliminary data.</text>
</comment>
<dbReference type="EMBL" id="DUGC01000053">
    <property type="protein sequence ID" value="HIH09666.1"/>
    <property type="molecule type" value="Genomic_DNA"/>
</dbReference>
<reference evidence="3" key="1">
    <citation type="journal article" date="2020" name="bioRxiv">
        <title>A rank-normalized archaeal taxonomy based on genome phylogeny resolves widespread incomplete and uneven classifications.</title>
        <authorList>
            <person name="Rinke C."/>
            <person name="Chuvochina M."/>
            <person name="Mussig A.J."/>
            <person name="Chaumeil P.-A."/>
            <person name="Waite D.W."/>
            <person name="Whitman W.B."/>
            <person name="Parks D.H."/>
            <person name="Hugenholtz P."/>
        </authorList>
    </citation>
    <scope>NUCLEOTIDE SEQUENCE [LARGE SCALE GENOMIC DNA]</scope>
</reference>
<dbReference type="InterPro" id="IPR056135">
    <property type="entry name" value="DUF7718"/>
</dbReference>
<dbReference type="AlphaFoldDB" id="A0A7J4J351"/>
<evidence type="ECO:0000259" key="1">
    <source>
        <dbReference type="Pfam" id="PF24839"/>
    </source>
</evidence>
<dbReference type="Pfam" id="PF24839">
    <property type="entry name" value="DUF7718"/>
    <property type="match status" value="1"/>
</dbReference>
<protein>
    <recommendedName>
        <fullName evidence="1">DUF7718 domain-containing protein</fullName>
    </recommendedName>
</protein>
<feature type="domain" description="DUF7718" evidence="1">
    <location>
        <begin position="20"/>
        <end position="108"/>
    </location>
</feature>
<gene>
    <name evidence="2" type="ORF">HA254_03255</name>
</gene>
<dbReference type="Proteomes" id="UP000565078">
    <property type="component" value="Unassembled WGS sequence"/>
</dbReference>
<sequence length="115" mass="13797">MRLWKMEIVFSEFLDIERKNSLFIKFTLSEDGKELMEFVVSHLHTIGSKQREIIRFDCSSNERLHAHRFYLKGGQKQHLNIEISYDALDQCKESIRANWHVYLAKYFENITDKVI</sequence>
<organism evidence="2 3">
    <name type="scientific">Candidatus Iainarchaeum sp</name>
    <dbReference type="NCBI Taxonomy" id="3101447"/>
    <lineage>
        <taxon>Archaea</taxon>
        <taxon>Candidatus Iainarchaeota</taxon>
        <taxon>Candidatus Iainarchaeia</taxon>
        <taxon>Candidatus Iainarchaeales</taxon>
        <taxon>Candidatus Iainarchaeaceae</taxon>
        <taxon>Candidatus Iainarchaeum</taxon>
    </lineage>
</organism>
<evidence type="ECO:0000313" key="3">
    <source>
        <dbReference type="Proteomes" id="UP000565078"/>
    </source>
</evidence>
<evidence type="ECO:0000313" key="2">
    <source>
        <dbReference type="EMBL" id="HIH09666.1"/>
    </source>
</evidence>
<proteinExistence type="predicted"/>